<keyword evidence="2" id="KW-0479">Metal-binding</keyword>
<dbReference type="OrthoDB" id="9807246at2"/>
<dbReference type="Gene3D" id="3.90.1590.10">
    <property type="entry name" value="glutathione-dependent formaldehyde- activating enzyme (gfa)"/>
    <property type="match status" value="1"/>
</dbReference>
<dbReference type="Pfam" id="PF04828">
    <property type="entry name" value="GFA"/>
    <property type="match status" value="1"/>
</dbReference>
<sequence>MSQTKTGHCMCSCVSFVARNVPETFGACHCDMCKRWSGNVFNGVPVPSEDLQLSGEGHIKRIQTSDWAERAICAECGSPLWYRITAEGPTTGTTNLALGLFDDTSDMTLGYEFYVDRKTSANDLPKDRKQFTEAETLALFAPEDASHDQGDKQ</sequence>
<dbReference type="InterPro" id="IPR011057">
    <property type="entry name" value="Mss4-like_sf"/>
</dbReference>
<accession>A0A366WW75</accession>
<dbReference type="AlphaFoldDB" id="A0A366WW75"/>
<dbReference type="PROSITE" id="PS51891">
    <property type="entry name" value="CENP_V_GFA"/>
    <property type="match status" value="1"/>
</dbReference>
<dbReference type="PANTHER" id="PTHR33337">
    <property type="entry name" value="GFA DOMAIN-CONTAINING PROTEIN"/>
    <property type="match status" value="1"/>
</dbReference>
<dbReference type="RefSeq" id="WP_113823549.1">
    <property type="nucleotide sequence ID" value="NZ_QOCE01000031.1"/>
</dbReference>
<dbReference type="PANTHER" id="PTHR33337:SF40">
    <property type="entry name" value="CENP-V_GFA DOMAIN-CONTAINING PROTEIN-RELATED"/>
    <property type="match status" value="1"/>
</dbReference>
<dbReference type="GO" id="GO:0046872">
    <property type="term" value="F:metal ion binding"/>
    <property type="evidence" value="ECO:0007669"/>
    <property type="project" value="UniProtKB-KW"/>
</dbReference>
<gene>
    <name evidence="6" type="ORF">DS909_11230</name>
</gene>
<comment type="caution">
    <text evidence="6">The sequence shown here is derived from an EMBL/GenBank/DDBJ whole genome shotgun (WGS) entry which is preliminary data.</text>
</comment>
<evidence type="ECO:0000259" key="5">
    <source>
        <dbReference type="PROSITE" id="PS51891"/>
    </source>
</evidence>
<keyword evidence="3" id="KW-0862">Zinc</keyword>
<reference evidence="6 7" key="1">
    <citation type="submission" date="2018-07" db="EMBL/GenBank/DDBJ databases">
        <title>Modular assembly of carbohydrate-degrading microbial communities in the ocean.</title>
        <authorList>
            <person name="Enke T.N."/>
            <person name="Datta M.S."/>
            <person name="Schwartzman J.A."/>
            <person name="Cermak N."/>
            <person name="Schmitz D.A."/>
            <person name="Barrere J."/>
            <person name="Cordero O.X."/>
        </authorList>
    </citation>
    <scope>NUCLEOTIDE SEQUENCE [LARGE SCALE GENOMIC DNA]</scope>
    <source>
        <strain evidence="6 7">C3M10</strain>
    </source>
</reference>
<dbReference type="Proteomes" id="UP000252706">
    <property type="component" value="Unassembled WGS sequence"/>
</dbReference>
<evidence type="ECO:0000256" key="2">
    <source>
        <dbReference type="ARBA" id="ARBA00022723"/>
    </source>
</evidence>
<dbReference type="EMBL" id="QOCE01000031">
    <property type="protein sequence ID" value="RBW54414.1"/>
    <property type="molecule type" value="Genomic_DNA"/>
</dbReference>
<organism evidence="6 7">
    <name type="scientific">Phaeobacter gallaeciensis</name>
    <dbReference type="NCBI Taxonomy" id="60890"/>
    <lineage>
        <taxon>Bacteria</taxon>
        <taxon>Pseudomonadati</taxon>
        <taxon>Pseudomonadota</taxon>
        <taxon>Alphaproteobacteria</taxon>
        <taxon>Rhodobacterales</taxon>
        <taxon>Roseobacteraceae</taxon>
        <taxon>Phaeobacter</taxon>
    </lineage>
</organism>
<dbReference type="GO" id="GO:0016846">
    <property type="term" value="F:carbon-sulfur lyase activity"/>
    <property type="evidence" value="ECO:0007669"/>
    <property type="project" value="InterPro"/>
</dbReference>
<evidence type="ECO:0000313" key="6">
    <source>
        <dbReference type="EMBL" id="RBW54414.1"/>
    </source>
</evidence>
<evidence type="ECO:0000256" key="3">
    <source>
        <dbReference type="ARBA" id="ARBA00022833"/>
    </source>
</evidence>
<name>A0A366WW75_9RHOB</name>
<dbReference type="InterPro" id="IPR006913">
    <property type="entry name" value="CENP-V/GFA"/>
</dbReference>
<comment type="similarity">
    <text evidence="1">Belongs to the Gfa family.</text>
</comment>
<protein>
    <submittedName>
        <fullName evidence="6">GFA family protein</fullName>
    </submittedName>
</protein>
<evidence type="ECO:0000256" key="4">
    <source>
        <dbReference type="ARBA" id="ARBA00023239"/>
    </source>
</evidence>
<proteinExistence type="inferred from homology"/>
<keyword evidence="4" id="KW-0456">Lyase</keyword>
<evidence type="ECO:0000313" key="7">
    <source>
        <dbReference type="Proteomes" id="UP000252706"/>
    </source>
</evidence>
<feature type="domain" description="CENP-V/GFA" evidence="5">
    <location>
        <begin position="5"/>
        <end position="112"/>
    </location>
</feature>
<evidence type="ECO:0000256" key="1">
    <source>
        <dbReference type="ARBA" id="ARBA00005495"/>
    </source>
</evidence>
<dbReference type="SUPFAM" id="SSF51316">
    <property type="entry name" value="Mss4-like"/>
    <property type="match status" value="1"/>
</dbReference>